<dbReference type="PANTHER" id="PTHR11742:SF55">
    <property type="entry name" value="ENDOPLASMIC RETICULUM MANNOSYL-OLIGOSACCHARIDE 1,2-ALPHA-MANNOSIDASE"/>
    <property type="match status" value="1"/>
</dbReference>
<name>A0A250XHM5_9CHLO</name>
<comment type="catalytic activity">
    <reaction evidence="8">
        <text>N(4)-(alpha-D-Man-(1-&gt;2)-alpha-D-Man-(1-&gt;2)-alpha-D-Man-(1-&gt;3)-[alpha-D-Man-(1-&gt;3)-[alpha-D-Man-(1-&gt;2)-alpha-D-Man-(1-&gt;6)]-alpha-D-Man-(1-&gt;6)]-beta-D-Man-(1-&gt;4)-beta-D-GlcNAc-(1-&gt;4)-beta-D-GlcNAc)-L-asparaginyl-[protein] (N-glucan mannose isomer 8A1,2,3B1,3) + 3 H2O = N(4)-(alpha-D-Man-(1-&gt;3)-[alpha-D-Man-(1-&gt;3)-[alpha-D-Man-(1-&gt;6)]-alpha-D-Man-(1-&gt;6)]-beta-D-Man-(1-&gt;4)-beta-D-GlcNAc-(1-&gt;4)-beta-D-GlcNAc)-L-asparaginyl-[protein] (N-glucan mannose isomer 5A1,2) + 3 beta-D-mannose</text>
        <dbReference type="Rhea" id="RHEA:56028"/>
        <dbReference type="Rhea" id="RHEA-COMP:14358"/>
        <dbReference type="Rhea" id="RHEA-COMP:14367"/>
        <dbReference type="ChEBI" id="CHEBI:15377"/>
        <dbReference type="ChEBI" id="CHEBI:28563"/>
        <dbReference type="ChEBI" id="CHEBI:59087"/>
        <dbReference type="ChEBI" id="CHEBI:60628"/>
        <dbReference type="EC" id="3.2.1.113"/>
    </reaction>
</comment>
<evidence type="ECO:0000256" key="2">
    <source>
        <dbReference type="ARBA" id="ARBA00004922"/>
    </source>
</evidence>
<protein>
    <recommendedName>
        <fullName evidence="11">alpha-1,2-Mannosidase</fullName>
        <ecNumber evidence="11">3.2.1.-</ecNumber>
    </recommendedName>
</protein>
<dbReference type="GO" id="GO:0005802">
    <property type="term" value="C:trans-Golgi network"/>
    <property type="evidence" value="ECO:0007669"/>
    <property type="project" value="TreeGrafter"/>
</dbReference>
<dbReference type="InterPro" id="IPR050749">
    <property type="entry name" value="Glycosyl_Hydrolase_47"/>
</dbReference>
<dbReference type="GO" id="GO:0005783">
    <property type="term" value="C:endoplasmic reticulum"/>
    <property type="evidence" value="ECO:0007669"/>
    <property type="project" value="TreeGrafter"/>
</dbReference>
<dbReference type="GO" id="GO:0004571">
    <property type="term" value="F:mannosyl-oligosaccharide 1,2-alpha-mannosidase activity"/>
    <property type="evidence" value="ECO:0007669"/>
    <property type="project" value="UniProtKB-EC"/>
</dbReference>
<evidence type="ECO:0000256" key="3">
    <source>
        <dbReference type="ARBA" id="ARBA00007658"/>
    </source>
</evidence>
<keyword evidence="14" id="KW-1185">Reference proteome</keyword>
<dbReference type="Pfam" id="PF01532">
    <property type="entry name" value="Glyco_hydro_47"/>
    <property type="match status" value="2"/>
</dbReference>
<evidence type="ECO:0000256" key="4">
    <source>
        <dbReference type="ARBA" id="ARBA00022723"/>
    </source>
</evidence>
<dbReference type="Gene3D" id="1.50.10.10">
    <property type="match status" value="2"/>
</dbReference>
<evidence type="ECO:0000256" key="8">
    <source>
        <dbReference type="ARBA" id="ARBA00047669"/>
    </source>
</evidence>
<evidence type="ECO:0000313" key="13">
    <source>
        <dbReference type="EMBL" id="GAX82543.1"/>
    </source>
</evidence>
<keyword evidence="4 10" id="KW-0479">Metal-binding</keyword>
<gene>
    <name evidence="13" type="ORF">CEUSTIGMA_g9970.t1</name>
</gene>
<dbReference type="GO" id="GO:0005768">
    <property type="term" value="C:endosome"/>
    <property type="evidence" value="ECO:0007669"/>
    <property type="project" value="TreeGrafter"/>
</dbReference>
<evidence type="ECO:0000256" key="1">
    <source>
        <dbReference type="ARBA" id="ARBA00001913"/>
    </source>
</evidence>
<comment type="cofactor">
    <cofactor evidence="1 10">
        <name>Ca(2+)</name>
        <dbReference type="ChEBI" id="CHEBI:29108"/>
    </cofactor>
</comment>
<evidence type="ECO:0000256" key="9">
    <source>
        <dbReference type="ARBA" id="ARBA00048605"/>
    </source>
</evidence>
<dbReference type="PANTHER" id="PTHR11742">
    <property type="entry name" value="MANNOSYL-OLIGOSACCHARIDE ALPHA-1,2-MANNOSIDASE-RELATED"/>
    <property type="match status" value="1"/>
</dbReference>
<dbReference type="Proteomes" id="UP000232323">
    <property type="component" value="Unassembled WGS sequence"/>
</dbReference>
<evidence type="ECO:0000256" key="7">
    <source>
        <dbReference type="ARBA" id="ARBA00023157"/>
    </source>
</evidence>
<dbReference type="EC" id="3.2.1.-" evidence="11"/>
<proteinExistence type="inferred from homology"/>
<feature type="region of interest" description="Disordered" evidence="12">
    <location>
        <begin position="518"/>
        <end position="541"/>
    </location>
</feature>
<comment type="pathway">
    <text evidence="2">Protein modification; protein glycosylation.</text>
</comment>
<feature type="region of interest" description="Disordered" evidence="12">
    <location>
        <begin position="607"/>
        <end position="627"/>
    </location>
</feature>
<dbReference type="STRING" id="1157962.A0A250XHM5"/>
<feature type="binding site" evidence="10">
    <location>
        <position position="795"/>
    </location>
    <ligand>
        <name>Ca(2+)</name>
        <dbReference type="ChEBI" id="CHEBI:29108"/>
    </ligand>
</feature>
<evidence type="ECO:0000256" key="11">
    <source>
        <dbReference type="RuleBase" id="RU361193"/>
    </source>
</evidence>
<dbReference type="GO" id="GO:0005975">
    <property type="term" value="P:carbohydrate metabolic process"/>
    <property type="evidence" value="ECO:0007669"/>
    <property type="project" value="InterPro"/>
</dbReference>
<dbReference type="SUPFAM" id="SSF48225">
    <property type="entry name" value="Seven-hairpin glycosidases"/>
    <property type="match status" value="2"/>
</dbReference>
<dbReference type="EMBL" id="BEGY01000082">
    <property type="protein sequence ID" value="GAX82543.1"/>
    <property type="molecule type" value="Genomic_DNA"/>
</dbReference>
<comment type="catalytic activity">
    <reaction evidence="9">
        <text>N(4)-(alpha-D-Man-(1-&gt;2)-alpha-D-Man-(1-&gt;2)-alpha-D-Man-(1-&gt;3)-[alpha-D-Man-(1-&gt;2)-alpha-D-Man-(1-&gt;3)-[alpha-D-Man-(1-&gt;2)-alpha-D-Man-(1-&gt;6)]-alpha-D-Man-(1-&gt;6)]-beta-D-Man-(1-&gt;4)-beta-D-GlcNAc-(1-&gt;4)-beta-D-GlcNAc)-L-asparaginyl-[protein] (N-glucan mannose isomer 9A1,2,3B1,2,3) + 4 H2O = N(4)-(alpha-D-Man-(1-&gt;3)-[alpha-D-Man-(1-&gt;3)-[alpha-D-Man-(1-&gt;6)]-alpha-D-Man-(1-&gt;6)]-beta-D-Man-(1-&gt;4)-beta-D-GlcNAc-(1-&gt;4)-beta-D-GlcNAc)-L-asparaginyl-[protein] (N-glucan mannose isomer 5A1,2) + 4 beta-D-mannose</text>
        <dbReference type="Rhea" id="RHEA:56008"/>
        <dbReference type="Rhea" id="RHEA-COMP:14356"/>
        <dbReference type="Rhea" id="RHEA-COMP:14367"/>
        <dbReference type="ChEBI" id="CHEBI:15377"/>
        <dbReference type="ChEBI" id="CHEBI:28563"/>
        <dbReference type="ChEBI" id="CHEBI:59087"/>
        <dbReference type="ChEBI" id="CHEBI:139493"/>
        <dbReference type="EC" id="3.2.1.113"/>
    </reaction>
</comment>
<reference evidence="13 14" key="1">
    <citation type="submission" date="2017-08" db="EMBL/GenBank/DDBJ databases">
        <title>Acidophilic green algal genome provides insights into adaptation to an acidic environment.</title>
        <authorList>
            <person name="Hirooka S."/>
            <person name="Hirose Y."/>
            <person name="Kanesaki Y."/>
            <person name="Higuchi S."/>
            <person name="Fujiwara T."/>
            <person name="Onuma R."/>
            <person name="Era A."/>
            <person name="Ohbayashi R."/>
            <person name="Uzuka A."/>
            <person name="Nozaki H."/>
            <person name="Yoshikawa H."/>
            <person name="Miyagishima S.Y."/>
        </authorList>
    </citation>
    <scope>NUCLEOTIDE SEQUENCE [LARGE SCALE GENOMIC DNA]</scope>
    <source>
        <strain evidence="13 14">NIES-2499</strain>
    </source>
</reference>
<dbReference type="GO" id="GO:0005509">
    <property type="term" value="F:calcium ion binding"/>
    <property type="evidence" value="ECO:0007669"/>
    <property type="project" value="InterPro"/>
</dbReference>
<evidence type="ECO:0000313" key="14">
    <source>
        <dbReference type="Proteomes" id="UP000232323"/>
    </source>
</evidence>
<dbReference type="AlphaFoldDB" id="A0A250XHM5"/>
<comment type="caution">
    <text evidence="13">The sequence shown here is derived from an EMBL/GenBank/DDBJ whole genome shotgun (WGS) entry which is preliminary data.</text>
</comment>
<sequence length="829" mass="91917">MKDASSLRLPSDASGCGHKGLGCVTEPSERAEKIKDAMRWSWKGYRETAWGHDEMGVIMSQKPASSTASSEATSGQPHPAAKPVDWMYIGLTPVDAMDTLLMMGLQEEYSEARAWVELGLDFNISDIPLSVFEVNIRVLGGLLSTFYLSGGDMVLLRKAVDLGERLVAAMNTSLGVAQVVADLSQKSDEREARVQRNNLAALGSFTMEMTTLTRITGRTEFASAAYTFWHMLPLFETCEGLYCIWLERDVTACSHHAQSGFGASSDSTYEYMLKQWAMSGKKDERMLTLYLRAMRGMRRHLLAPVSIKGDGRAGEELSSDPFWIVAEGEQLGYNVDVGEECGKGAGGPFFTAKKVWGKHWQGIQKLEQDLRASMRKDKAHLKLAINKRRDQKMDRDSTASGLRRERRKRLKAALKDLKNTAELAGHWILVNESRNGFWSSTNHSHPVSTQLFTISEASAAPSRTQTLLGTHSRKRSTIPADTSPFALNLQLQYFTCFVPGMLVLGYMLGVQTAASASRVGNTTSSSSTEDPSISSRAGGDLKKSSIQCSSITQDVSTASVQEEDDLLLAARLMPACYDVLYRASPTGVSPDVLDFIAEDQTILYHSERSSKKNKRQGHGVLPAASEKKGNLVQLSSTGANTTPAARSSPACSHWPSGCKDAGAENDLHQSTLMRHDLESAAGHTSVRRKQIVAKMVVKDSANYLRPEVVESMFYLWRATGHQVYREWGWAIFMAFEQHSRVETGGYSRLINYSSLDPVRGDRMESFWLAETLKYFYLLFTDDQLVTPLDQFIFNTEAHPLPVWGSTAEDIVLKRLGIKAHNFDPWSIRE</sequence>
<evidence type="ECO:0000256" key="12">
    <source>
        <dbReference type="SAM" id="MobiDB-lite"/>
    </source>
</evidence>
<dbReference type="GO" id="GO:0016020">
    <property type="term" value="C:membrane"/>
    <property type="evidence" value="ECO:0007669"/>
    <property type="project" value="InterPro"/>
</dbReference>
<evidence type="ECO:0000256" key="10">
    <source>
        <dbReference type="PIRSR" id="PIRSR601382-2"/>
    </source>
</evidence>
<keyword evidence="7" id="KW-1015">Disulfide bond</keyword>
<evidence type="ECO:0000256" key="6">
    <source>
        <dbReference type="ARBA" id="ARBA00022837"/>
    </source>
</evidence>
<evidence type="ECO:0000256" key="5">
    <source>
        <dbReference type="ARBA" id="ARBA00022801"/>
    </source>
</evidence>
<keyword evidence="11" id="KW-0326">Glycosidase</keyword>
<feature type="compositionally biased region" description="Low complexity" evidence="12">
    <location>
        <begin position="522"/>
        <end position="535"/>
    </location>
</feature>
<keyword evidence="5 11" id="KW-0378">Hydrolase</keyword>
<dbReference type="PRINTS" id="PR00747">
    <property type="entry name" value="GLYHDRLASE47"/>
</dbReference>
<dbReference type="InterPro" id="IPR012341">
    <property type="entry name" value="6hp_glycosidase-like_sf"/>
</dbReference>
<dbReference type="InterPro" id="IPR001382">
    <property type="entry name" value="Glyco_hydro_47"/>
</dbReference>
<comment type="similarity">
    <text evidence="3 11">Belongs to the glycosyl hydrolase 47 family.</text>
</comment>
<organism evidence="13 14">
    <name type="scientific">Chlamydomonas eustigma</name>
    <dbReference type="NCBI Taxonomy" id="1157962"/>
    <lineage>
        <taxon>Eukaryota</taxon>
        <taxon>Viridiplantae</taxon>
        <taxon>Chlorophyta</taxon>
        <taxon>core chlorophytes</taxon>
        <taxon>Chlorophyceae</taxon>
        <taxon>CS clade</taxon>
        <taxon>Chlamydomonadales</taxon>
        <taxon>Chlamydomonadaceae</taxon>
        <taxon>Chlamydomonas</taxon>
    </lineage>
</organism>
<dbReference type="OrthoDB" id="8118055at2759"/>
<keyword evidence="6 10" id="KW-0106">Calcium</keyword>
<dbReference type="InterPro" id="IPR036026">
    <property type="entry name" value="Seven-hairpin_glycosidases"/>
</dbReference>
<accession>A0A250XHM5</accession>